<dbReference type="PANTHER" id="PTHR43279">
    <property type="entry name" value="CATECHOL-2,3-DIOXYGENASE"/>
    <property type="match status" value="1"/>
</dbReference>
<dbReference type="Gene3D" id="3.10.180.10">
    <property type="entry name" value="2,3-Dihydroxybiphenyl 1,2-Dioxygenase, domain 1"/>
    <property type="match status" value="2"/>
</dbReference>
<reference evidence="3 4" key="1">
    <citation type="submission" date="2017-07" db="EMBL/GenBank/DDBJ databases">
        <title>Isolation and whole genome analysis of endospore-forming bacteria from heroin.</title>
        <authorList>
            <person name="Kalinowski J."/>
            <person name="Ahrens B."/>
            <person name="Al-Dilaimi A."/>
            <person name="Winkler A."/>
            <person name="Wibberg D."/>
            <person name="Schleenbecker U."/>
            <person name="Ruckert C."/>
            <person name="Wolfel R."/>
            <person name="Grass G."/>
        </authorList>
    </citation>
    <scope>NUCLEOTIDE SEQUENCE [LARGE SCALE GENOMIC DNA]</scope>
    <source>
        <strain evidence="3 4">7523-2</strain>
    </source>
</reference>
<evidence type="ECO:0000256" key="1">
    <source>
        <dbReference type="ARBA" id="ARBA00022723"/>
    </source>
</evidence>
<dbReference type="InterPro" id="IPR004360">
    <property type="entry name" value="Glyas_Fos-R_dOase_dom"/>
</dbReference>
<dbReference type="CDD" id="cd16359">
    <property type="entry name" value="VOC_BsCatE_like_C"/>
    <property type="match status" value="1"/>
</dbReference>
<comment type="caution">
    <text evidence="3">The sequence shown here is derived from an EMBL/GenBank/DDBJ whole genome shotgun (WGS) entry which is preliminary data.</text>
</comment>
<gene>
    <name evidence="3" type="ORF">CHH61_21915</name>
</gene>
<dbReference type="InterPro" id="IPR037523">
    <property type="entry name" value="VOC_core"/>
</dbReference>
<protein>
    <submittedName>
        <fullName evidence="3">Glyoxalase</fullName>
    </submittedName>
</protein>
<evidence type="ECO:0000259" key="2">
    <source>
        <dbReference type="PROSITE" id="PS51819"/>
    </source>
</evidence>
<dbReference type="GO" id="GO:0004462">
    <property type="term" value="F:lactoylglutathione lyase activity"/>
    <property type="evidence" value="ECO:0007669"/>
    <property type="project" value="InterPro"/>
</dbReference>
<dbReference type="RefSeq" id="WP_094423726.1">
    <property type="nucleotide sequence ID" value="NZ_CP019985.1"/>
</dbReference>
<proteinExistence type="predicted"/>
<sequence>MNVYHRKPNTFVNHVHLKVEHLSRSLEFYEGLMGFQVLNQSGKKAVLTANGTTPLLTIEQPDNIIPKQGRTTGLYHYALLFPTRKDLGKLIVHLLNKKYPLQGATYHGTHDALYFQDPDGHGIEVAVDTDPSTWRNTAGELDFSKQAPMDVESVIAEANGETWNHIPNEAMIGHIHLHVSDLEKTKDFYHKGLGFDITMDIPNQMAFFSSGGYHHHIGTNMWFGKNAPKPVSNSVRMLFYTVVIPSEEKRKSIVAKLEAMGYRVIEENGEFITEDPSGNQIHLHVESLFLGNNNKNKSV</sequence>
<dbReference type="Proteomes" id="UP000216133">
    <property type="component" value="Unassembled WGS sequence"/>
</dbReference>
<dbReference type="SUPFAM" id="SSF54593">
    <property type="entry name" value="Glyoxalase/Bleomycin resistance protein/Dihydroxybiphenyl dioxygenase"/>
    <property type="match status" value="2"/>
</dbReference>
<dbReference type="Pfam" id="PF00903">
    <property type="entry name" value="Glyoxalase"/>
    <property type="match status" value="2"/>
</dbReference>
<feature type="domain" description="VOC" evidence="2">
    <location>
        <begin position="171"/>
        <end position="286"/>
    </location>
</feature>
<evidence type="ECO:0000313" key="4">
    <source>
        <dbReference type="Proteomes" id="UP000216133"/>
    </source>
</evidence>
<dbReference type="GO" id="GO:0046872">
    <property type="term" value="F:metal ion binding"/>
    <property type="evidence" value="ECO:0007669"/>
    <property type="project" value="UniProtKB-KW"/>
</dbReference>
<dbReference type="PROSITE" id="PS00934">
    <property type="entry name" value="GLYOXALASE_I_1"/>
    <property type="match status" value="2"/>
</dbReference>
<dbReference type="InterPro" id="IPR018146">
    <property type="entry name" value="Glyoxalase_1_CS"/>
</dbReference>
<keyword evidence="1" id="KW-0479">Metal-binding</keyword>
<feature type="domain" description="VOC" evidence="2">
    <location>
        <begin position="11"/>
        <end position="128"/>
    </location>
</feature>
<dbReference type="PROSITE" id="PS51819">
    <property type="entry name" value="VOC"/>
    <property type="match status" value="2"/>
</dbReference>
<evidence type="ECO:0000313" key="3">
    <source>
        <dbReference type="EMBL" id="PAF23831.1"/>
    </source>
</evidence>
<dbReference type="AlphaFoldDB" id="A0A268RWJ0"/>
<dbReference type="GeneID" id="86924911"/>
<name>A0A268RWJ0_SHOCL</name>
<dbReference type="InterPro" id="IPR029068">
    <property type="entry name" value="Glyas_Bleomycin-R_OHBP_Dase"/>
</dbReference>
<accession>A0A268RWJ0</accession>
<dbReference type="PANTHER" id="PTHR43279:SF1">
    <property type="entry name" value="CATECHOL-2,3-DIOXYGENASE"/>
    <property type="match status" value="1"/>
</dbReference>
<dbReference type="EMBL" id="NPBS01000145">
    <property type="protein sequence ID" value="PAF23831.1"/>
    <property type="molecule type" value="Genomic_DNA"/>
</dbReference>
<organism evidence="3 4">
    <name type="scientific">Shouchella clausii</name>
    <name type="common">Alkalihalobacillus clausii</name>
    <dbReference type="NCBI Taxonomy" id="79880"/>
    <lineage>
        <taxon>Bacteria</taxon>
        <taxon>Bacillati</taxon>
        <taxon>Bacillota</taxon>
        <taxon>Bacilli</taxon>
        <taxon>Bacillales</taxon>
        <taxon>Bacillaceae</taxon>
        <taxon>Shouchella</taxon>
    </lineage>
</organism>